<dbReference type="Proteomes" id="UP000305848">
    <property type="component" value="Unassembled WGS sequence"/>
</dbReference>
<evidence type="ECO:0000259" key="2">
    <source>
        <dbReference type="Pfam" id="PF06439"/>
    </source>
</evidence>
<evidence type="ECO:0000313" key="4">
    <source>
        <dbReference type="Proteomes" id="UP000305848"/>
    </source>
</evidence>
<dbReference type="RefSeq" id="WP_137260620.1">
    <property type="nucleotide sequence ID" value="NZ_SZQL01000002.1"/>
</dbReference>
<dbReference type="EMBL" id="SZQL01000002">
    <property type="protein sequence ID" value="TKK71021.1"/>
    <property type="molecule type" value="Genomic_DNA"/>
</dbReference>
<comment type="caution">
    <text evidence="3">The sequence shown here is derived from an EMBL/GenBank/DDBJ whole genome shotgun (WGS) entry which is preliminary data.</text>
</comment>
<evidence type="ECO:0000256" key="1">
    <source>
        <dbReference type="SAM" id="SignalP"/>
    </source>
</evidence>
<proteinExistence type="predicted"/>
<organism evidence="3 4">
    <name type="scientific">Ilyomonas limi</name>
    <dbReference type="NCBI Taxonomy" id="2575867"/>
    <lineage>
        <taxon>Bacteria</taxon>
        <taxon>Pseudomonadati</taxon>
        <taxon>Bacteroidota</taxon>
        <taxon>Chitinophagia</taxon>
        <taxon>Chitinophagales</taxon>
        <taxon>Chitinophagaceae</taxon>
        <taxon>Ilyomonas</taxon>
    </lineage>
</organism>
<name>A0A4U3L6Z3_9BACT</name>
<dbReference type="Gene3D" id="2.60.120.560">
    <property type="entry name" value="Exo-inulinase, domain 1"/>
    <property type="match status" value="1"/>
</dbReference>
<protein>
    <submittedName>
        <fullName evidence="3">DUF1080 domain-containing protein</fullName>
    </submittedName>
</protein>
<reference evidence="3 4" key="1">
    <citation type="submission" date="2019-05" db="EMBL/GenBank/DDBJ databases">
        <title>Panacibacter sp. strain 17mud1-8 Genome sequencing and assembly.</title>
        <authorList>
            <person name="Chhetri G."/>
        </authorList>
    </citation>
    <scope>NUCLEOTIDE SEQUENCE [LARGE SCALE GENOMIC DNA]</scope>
    <source>
        <strain evidence="3 4">17mud1-8</strain>
    </source>
</reference>
<gene>
    <name evidence="3" type="ORF">FC093_04925</name>
</gene>
<dbReference type="InterPro" id="IPR010496">
    <property type="entry name" value="AL/BT2_dom"/>
</dbReference>
<evidence type="ECO:0000313" key="3">
    <source>
        <dbReference type="EMBL" id="TKK71021.1"/>
    </source>
</evidence>
<feature type="domain" description="3-keto-alpha-glucoside-1,2-lyase/3-keto-2-hydroxy-glucal hydratase" evidence="2">
    <location>
        <begin position="42"/>
        <end position="244"/>
    </location>
</feature>
<dbReference type="AlphaFoldDB" id="A0A4U3L6Z3"/>
<feature type="chain" id="PRO_5020371121" evidence="1">
    <location>
        <begin position="27"/>
        <end position="246"/>
    </location>
</feature>
<sequence length="246" mass="27810">MFKTSFFILFVASCIFYACSSSKANSASEQPNTLTQKEKNNGWVLLFDGKTTNGWHTYNKNAVTKNWKVVDGALVMDPTSKDKENNGDLVTNNTYENFEFSTDWKISEGGNSGIIFDIKEDPKFRNTYNTGAEMQVLDNIKADDNKKENHLAGLLYDMSGTAALSKPKAVGAWNQVRIIQNKGHLTFYFNGIKTVDVQEGSEEWKNMVANSKFKSWQNFMTSPEGKIAFQDHGHEVAFRNVKLRQL</sequence>
<dbReference type="PROSITE" id="PS51257">
    <property type="entry name" value="PROKAR_LIPOPROTEIN"/>
    <property type="match status" value="1"/>
</dbReference>
<dbReference type="OrthoDB" id="659240at2"/>
<feature type="signal peptide" evidence="1">
    <location>
        <begin position="1"/>
        <end position="26"/>
    </location>
</feature>
<dbReference type="GO" id="GO:0016787">
    <property type="term" value="F:hydrolase activity"/>
    <property type="evidence" value="ECO:0007669"/>
    <property type="project" value="InterPro"/>
</dbReference>
<keyword evidence="1" id="KW-0732">Signal</keyword>
<dbReference type="Pfam" id="PF06439">
    <property type="entry name" value="3keto-disac_hyd"/>
    <property type="match status" value="1"/>
</dbReference>
<keyword evidence="4" id="KW-1185">Reference proteome</keyword>
<accession>A0A4U3L6Z3</accession>